<feature type="compositionally biased region" description="Polar residues" evidence="1">
    <location>
        <begin position="10"/>
        <end position="25"/>
    </location>
</feature>
<keyword evidence="3" id="KW-1185">Reference proteome</keyword>
<reference evidence="2" key="1">
    <citation type="submission" date="2020-04" db="EMBL/GenBank/DDBJ databases">
        <title>Hybrid Assembly of Korean Phytophthora infestans isolates.</title>
        <authorList>
            <person name="Prokchorchik M."/>
            <person name="Lee Y."/>
            <person name="Seo J."/>
            <person name="Cho J.-H."/>
            <person name="Park Y.-E."/>
            <person name="Jang D.-C."/>
            <person name="Im J.-S."/>
            <person name="Choi J.-G."/>
            <person name="Park H.-J."/>
            <person name="Lee G.-B."/>
            <person name="Lee Y.-G."/>
            <person name="Hong S.-Y."/>
            <person name="Cho K."/>
            <person name="Sohn K.H."/>
        </authorList>
    </citation>
    <scope>NUCLEOTIDE SEQUENCE</scope>
    <source>
        <strain evidence="2">KR_1_A1</strain>
    </source>
</reference>
<evidence type="ECO:0000256" key="1">
    <source>
        <dbReference type="SAM" id="MobiDB-lite"/>
    </source>
</evidence>
<dbReference type="Proteomes" id="UP000602510">
    <property type="component" value="Unassembled WGS sequence"/>
</dbReference>
<evidence type="ECO:0000313" key="3">
    <source>
        <dbReference type="Proteomes" id="UP000602510"/>
    </source>
</evidence>
<dbReference type="AlphaFoldDB" id="A0A833WKM5"/>
<sequence length="86" mass="9172">MKDTCSWLVASSSSAKPDVPQSLSTGAEGVHQDAHLSGARPVVPSSTHKRPRSTPWLQTRKSVKLFAEARSSKGRVQISCTIAVGE</sequence>
<accession>A0A833WKM5</accession>
<dbReference type="EMBL" id="WSZM01000069">
    <property type="protein sequence ID" value="KAF4044493.1"/>
    <property type="molecule type" value="Genomic_DNA"/>
</dbReference>
<protein>
    <submittedName>
        <fullName evidence="2">Uncharacterized protein</fullName>
    </submittedName>
</protein>
<evidence type="ECO:0000313" key="2">
    <source>
        <dbReference type="EMBL" id="KAF4044493.1"/>
    </source>
</evidence>
<feature type="region of interest" description="Disordered" evidence="1">
    <location>
        <begin position="10"/>
        <end position="56"/>
    </location>
</feature>
<comment type="caution">
    <text evidence="2">The sequence shown here is derived from an EMBL/GenBank/DDBJ whole genome shotgun (WGS) entry which is preliminary data.</text>
</comment>
<name>A0A833WKM5_PHYIN</name>
<gene>
    <name evidence="2" type="ORF">GN244_ATG03202</name>
</gene>
<organism evidence="2 3">
    <name type="scientific">Phytophthora infestans</name>
    <name type="common">Potato late blight agent</name>
    <name type="synonym">Botrytis infestans</name>
    <dbReference type="NCBI Taxonomy" id="4787"/>
    <lineage>
        <taxon>Eukaryota</taxon>
        <taxon>Sar</taxon>
        <taxon>Stramenopiles</taxon>
        <taxon>Oomycota</taxon>
        <taxon>Peronosporomycetes</taxon>
        <taxon>Peronosporales</taxon>
        <taxon>Peronosporaceae</taxon>
        <taxon>Phytophthora</taxon>
    </lineage>
</organism>
<proteinExistence type="predicted"/>